<evidence type="ECO:0000256" key="2">
    <source>
        <dbReference type="ARBA" id="ARBA00004817"/>
    </source>
</evidence>
<dbReference type="GO" id="GO:0046417">
    <property type="term" value="P:chorismate metabolic process"/>
    <property type="evidence" value="ECO:0007669"/>
    <property type="project" value="InterPro"/>
</dbReference>
<comment type="caution">
    <text evidence="14">The sequence shown here is derived from an EMBL/GenBank/DDBJ whole genome shotgun (WGS) entry which is preliminary data.</text>
</comment>
<dbReference type="NCBIfam" id="TIGR01802">
    <property type="entry name" value="CM_pl-yst"/>
    <property type="match status" value="1"/>
</dbReference>
<dbReference type="PANTHER" id="PTHR21145:SF12">
    <property type="entry name" value="CHORISMATE MUTASE"/>
    <property type="match status" value="1"/>
</dbReference>
<keyword evidence="6" id="KW-0963">Cytoplasm</keyword>
<dbReference type="InterPro" id="IPR037039">
    <property type="entry name" value="CM_AroQ_sf_eucaryotic"/>
</dbReference>
<evidence type="ECO:0000256" key="1">
    <source>
        <dbReference type="ARBA" id="ARBA00004496"/>
    </source>
</evidence>
<dbReference type="PANTHER" id="PTHR21145">
    <property type="entry name" value="CHORISMATE MUTASE"/>
    <property type="match status" value="1"/>
</dbReference>
<feature type="domain" description="Chorismate mutase" evidence="13">
    <location>
        <begin position="148"/>
        <end position="252"/>
    </location>
</feature>
<evidence type="ECO:0000256" key="6">
    <source>
        <dbReference type="ARBA" id="ARBA00022490"/>
    </source>
</evidence>
<evidence type="ECO:0000256" key="9">
    <source>
        <dbReference type="ARBA" id="ARBA00023141"/>
    </source>
</evidence>
<dbReference type="STRING" id="212602.A0A420I2F4"/>
<dbReference type="EMBL" id="MCFK01002270">
    <property type="protein sequence ID" value="RKF63879.1"/>
    <property type="molecule type" value="Genomic_DNA"/>
</dbReference>
<dbReference type="PROSITE" id="PS51169">
    <property type="entry name" value="CHORISMATE_MUT_3"/>
    <property type="match status" value="1"/>
</dbReference>
<keyword evidence="7" id="KW-0827">Tyrosine biosynthesis</keyword>
<accession>A0A420I2F4</accession>
<organism evidence="14 15">
    <name type="scientific">Erysiphe neolycopersici</name>
    <dbReference type="NCBI Taxonomy" id="212602"/>
    <lineage>
        <taxon>Eukaryota</taxon>
        <taxon>Fungi</taxon>
        <taxon>Dikarya</taxon>
        <taxon>Ascomycota</taxon>
        <taxon>Pezizomycotina</taxon>
        <taxon>Leotiomycetes</taxon>
        <taxon>Erysiphales</taxon>
        <taxon>Erysiphaceae</taxon>
        <taxon>Erysiphe</taxon>
    </lineage>
</organism>
<gene>
    <name evidence="14" type="ORF">OnM2_022014</name>
</gene>
<evidence type="ECO:0000259" key="13">
    <source>
        <dbReference type="Pfam" id="PF01817"/>
    </source>
</evidence>
<evidence type="ECO:0000256" key="4">
    <source>
        <dbReference type="ARBA" id="ARBA00012404"/>
    </source>
</evidence>
<dbReference type="UniPathway" id="UPA00120">
    <property type="reaction ID" value="UER00203"/>
</dbReference>
<evidence type="ECO:0000256" key="3">
    <source>
        <dbReference type="ARBA" id="ARBA00011738"/>
    </source>
</evidence>
<dbReference type="AlphaFoldDB" id="A0A420I2F4"/>
<dbReference type="GO" id="GO:0005737">
    <property type="term" value="C:cytoplasm"/>
    <property type="evidence" value="ECO:0007669"/>
    <property type="project" value="UniProtKB-SubCell"/>
</dbReference>
<evidence type="ECO:0000313" key="15">
    <source>
        <dbReference type="Proteomes" id="UP000286134"/>
    </source>
</evidence>
<evidence type="ECO:0000256" key="7">
    <source>
        <dbReference type="ARBA" id="ARBA00022498"/>
    </source>
</evidence>
<dbReference type="EC" id="5.4.99.5" evidence="4"/>
<keyword evidence="15" id="KW-1185">Reference proteome</keyword>
<comment type="subunit">
    <text evidence="3">Homodimer.</text>
</comment>
<dbReference type="SUPFAM" id="SSF48600">
    <property type="entry name" value="Chorismate mutase II"/>
    <property type="match status" value="1"/>
</dbReference>
<comment type="catalytic activity">
    <reaction evidence="12">
        <text>chorismate = prephenate</text>
        <dbReference type="Rhea" id="RHEA:13897"/>
        <dbReference type="ChEBI" id="CHEBI:29748"/>
        <dbReference type="ChEBI" id="CHEBI:29934"/>
        <dbReference type="EC" id="5.4.99.5"/>
    </reaction>
    <physiologicalReaction direction="left-to-right" evidence="12">
        <dbReference type="Rhea" id="RHEA:13898"/>
    </physiologicalReaction>
</comment>
<proteinExistence type="predicted"/>
<dbReference type="OrthoDB" id="191918at2759"/>
<keyword evidence="8" id="KW-0028">Amino-acid biosynthesis</keyword>
<evidence type="ECO:0000256" key="5">
    <source>
        <dbReference type="ARBA" id="ARBA00020296"/>
    </source>
</evidence>
<dbReference type="GO" id="GO:0006571">
    <property type="term" value="P:tyrosine biosynthetic process"/>
    <property type="evidence" value="ECO:0007669"/>
    <property type="project" value="UniProtKB-KW"/>
</dbReference>
<dbReference type="GO" id="GO:0009094">
    <property type="term" value="P:L-phenylalanine biosynthetic process"/>
    <property type="evidence" value="ECO:0007669"/>
    <property type="project" value="UniProtKB-KW"/>
</dbReference>
<reference evidence="14 15" key="1">
    <citation type="journal article" date="2018" name="BMC Genomics">
        <title>Comparative genome analyses reveal sequence features reflecting distinct modes of host-adaptation between dicot and monocot powdery mildew.</title>
        <authorList>
            <person name="Wu Y."/>
            <person name="Ma X."/>
            <person name="Pan Z."/>
            <person name="Kale S.D."/>
            <person name="Song Y."/>
            <person name="King H."/>
            <person name="Zhang Q."/>
            <person name="Presley C."/>
            <person name="Deng X."/>
            <person name="Wei C.I."/>
            <person name="Xiao S."/>
        </authorList>
    </citation>
    <scope>NUCLEOTIDE SEQUENCE [LARGE SCALE GENOMIC DNA]</scope>
    <source>
        <strain evidence="14">UMSG2</strain>
    </source>
</reference>
<dbReference type="GO" id="GO:0004106">
    <property type="term" value="F:chorismate mutase activity"/>
    <property type="evidence" value="ECO:0007669"/>
    <property type="project" value="UniProtKB-EC"/>
</dbReference>
<protein>
    <recommendedName>
        <fullName evidence="5">Chorismate mutase</fullName>
        <ecNumber evidence="4">5.4.99.5</ecNumber>
    </recommendedName>
</protein>
<dbReference type="Pfam" id="PF01817">
    <property type="entry name" value="CM_2"/>
    <property type="match status" value="1"/>
</dbReference>
<dbReference type="FunFam" id="1.10.590.10:FF:000002">
    <property type="entry name" value="Chorismate mutase"/>
    <property type="match status" value="1"/>
</dbReference>
<evidence type="ECO:0000313" key="14">
    <source>
        <dbReference type="EMBL" id="RKF63879.1"/>
    </source>
</evidence>
<dbReference type="Gene3D" id="1.10.590.10">
    <property type="entry name" value="Chorismate mutase, AroQ class superfamily, eukaryotic"/>
    <property type="match status" value="1"/>
</dbReference>
<evidence type="ECO:0000256" key="11">
    <source>
        <dbReference type="ARBA" id="ARBA00023235"/>
    </source>
</evidence>
<keyword evidence="10" id="KW-0584">Phenylalanine biosynthesis</keyword>
<dbReference type="Proteomes" id="UP000286134">
    <property type="component" value="Unassembled WGS sequence"/>
</dbReference>
<evidence type="ECO:0000256" key="10">
    <source>
        <dbReference type="ARBA" id="ARBA00023222"/>
    </source>
</evidence>
<evidence type="ECO:0000256" key="8">
    <source>
        <dbReference type="ARBA" id="ARBA00022605"/>
    </source>
</evidence>
<dbReference type="InterPro" id="IPR002701">
    <property type="entry name" value="CM_II_prokaryot"/>
</dbReference>
<comment type="subcellular location">
    <subcellularLocation>
        <location evidence="1">Cytoplasm</location>
    </subcellularLocation>
</comment>
<comment type="pathway">
    <text evidence="2">Metabolic intermediate biosynthesis; prephenate biosynthesis; prephenate from chorismate: step 1/1.</text>
</comment>
<keyword evidence="11" id="KW-0413">Isomerase</keyword>
<dbReference type="InterPro" id="IPR008238">
    <property type="entry name" value="Chorismate_mutase_AroQ_euk"/>
</dbReference>
<sequence length="264" mass="30580">MDAAVDLLDPSKALNLKHIRKQLIRMEDTITFQLIERVQFPLNGTVYKPGAVKIPNSNLSFLDWTLREREKADSLIRRYQSPDEHPFFPDALLKSILQPLTYPKILHRNNINLNDKIKIYFIEKVLPSICLDFGREDRGEQAENYGSTVTTDIQCLQTISRRIHFGKWVAESKYMEDPQGFATMIKAGDRIAIGKAITKPEVEQQVLERIRLKSRTYSTDPSEPDDPEPKINVDAVVAMYRDFVIPFTKEVEIEYLMQRLSDEH</sequence>
<name>A0A420I2F4_9PEZI</name>
<dbReference type="InterPro" id="IPR036263">
    <property type="entry name" value="Chorismate_II_sf"/>
</dbReference>
<keyword evidence="9" id="KW-0057">Aromatic amino acid biosynthesis</keyword>
<evidence type="ECO:0000256" key="12">
    <source>
        <dbReference type="ARBA" id="ARBA00023979"/>
    </source>
</evidence>